<keyword evidence="5 8" id="KW-0238">DNA-binding</keyword>
<evidence type="ECO:0000313" key="11">
    <source>
        <dbReference type="EMBL" id="GLC90173.1"/>
    </source>
</evidence>
<dbReference type="Pfam" id="PF00072">
    <property type="entry name" value="Response_reg"/>
    <property type="match status" value="1"/>
</dbReference>
<dbReference type="PROSITE" id="PS51755">
    <property type="entry name" value="OMPR_PHOB"/>
    <property type="match status" value="1"/>
</dbReference>
<feature type="modified residue" description="4-aspartylphosphate" evidence="7">
    <location>
        <position position="57"/>
    </location>
</feature>
<evidence type="ECO:0008006" key="13">
    <source>
        <dbReference type="Google" id="ProtNLM"/>
    </source>
</evidence>
<dbReference type="InterPro" id="IPR036388">
    <property type="entry name" value="WH-like_DNA-bd_sf"/>
</dbReference>
<evidence type="ECO:0000256" key="4">
    <source>
        <dbReference type="ARBA" id="ARBA00023015"/>
    </source>
</evidence>
<dbReference type="SMART" id="SM00862">
    <property type="entry name" value="Trans_reg_C"/>
    <property type="match status" value="1"/>
</dbReference>
<dbReference type="Gene3D" id="3.40.50.2300">
    <property type="match status" value="1"/>
</dbReference>
<evidence type="ECO:0000256" key="6">
    <source>
        <dbReference type="ARBA" id="ARBA00023163"/>
    </source>
</evidence>
<sequence>MSILLKAIIVDDEVLAIHLLESMLKTSNMINVLATFTNPKEALKCIDVLKPDILFLDIEMAEMTGIELASKIESLSHKMDVIFVTAYEHYALEAFDVQATDYILKPIDRNRLFKTIERLYKRRNPAPSIQFSENVLPNEDAIIINTLHFHIYSGKVSIDDTVLALSNKEFQILLFLAQNSEQAFPASELYQLIWDEESIGQTQSLRVHISNLRKKLDAIPEQPAKIVMTRGSGYQLVFQ</sequence>
<reference evidence="11" key="1">
    <citation type="submission" date="2022-08" db="EMBL/GenBank/DDBJ databases">
        <title>Draft genome sequence of Lysinibacillus sp. strain KH24.</title>
        <authorList>
            <person name="Kanbe H."/>
            <person name="Itoh H."/>
        </authorList>
    </citation>
    <scope>NUCLEOTIDE SEQUENCE</scope>
    <source>
        <strain evidence="11">KH24</strain>
    </source>
</reference>
<gene>
    <name evidence="11" type="ORF">LYSBPC_33000</name>
</gene>
<dbReference type="PROSITE" id="PS50110">
    <property type="entry name" value="RESPONSE_REGULATORY"/>
    <property type="match status" value="1"/>
</dbReference>
<dbReference type="PANTHER" id="PTHR48111">
    <property type="entry name" value="REGULATOR OF RPOS"/>
    <property type="match status" value="1"/>
</dbReference>
<comment type="caution">
    <text evidence="11">The sequence shown here is derived from an EMBL/GenBank/DDBJ whole genome shotgun (WGS) entry which is preliminary data.</text>
</comment>
<dbReference type="SMART" id="SM00448">
    <property type="entry name" value="REC"/>
    <property type="match status" value="1"/>
</dbReference>
<dbReference type="SUPFAM" id="SSF52172">
    <property type="entry name" value="CheY-like"/>
    <property type="match status" value="1"/>
</dbReference>
<dbReference type="EMBL" id="BRZA01000006">
    <property type="protein sequence ID" value="GLC90173.1"/>
    <property type="molecule type" value="Genomic_DNA"/>
</dbReference>
<dbReference type="Gene3D" id="1.10.10.10">
    <property type="entry name" value="Winged helix-like DNA-binding domain superfamily/Winged helix DNA-binding domain"/>
    <property type="match status" value="1"/>
</dbReference>
<feature type="domain" description="OmpR/PhoB-type" evidence="10">
    <location>
        <begin position="139"/>
        <end position="238"/>
    </location>
</feature>
<dbReference type="Pfam" id="PF00486">
    <property type="entry name" value="Trans_reg_C"/>
    <property type="match status" value="1"/>
</dbReference>
<dbReference type="PANTHER" id="PTHR48111:SF69">
    <property type="entry name" value="RESPONSE REGULATOR RECEIVER"/>
    <property type="match status" value="1"/>
</dbReference>
<keyword evidence="6" id="KW-0804">Transcription</keyword>
<dbReference type="Proteomes" id="UP001065593">
    <property type="component" value="Unassembled WGS sequence"/>
</dbReference>
<dbReference type="InterPro" id="IPR039420">
    <property type="entry name" value="WalR-like"/>
</dbReference>
<keyword evidence="4" id="KW-0805">Transcription regulation</keyword>
<feature type="DNA-binding region" description="OmpR/PhoB-type" evidence="8">
    <location>
        <begin position="139"/>
        <end position="238"/>
    </location>
</feature>
<keyword evidence="3" id="KW-0902">Two-component regulatory system</keyword>
<evidence type="ECO:0000259" key="10">
    <source>
        <dbReference type="PROSITE" id="PS51755"/>
    </source>
</evidence>
<organism evidence="11 12">
    <name type="scientific">Lysinibacillus piscis</name>
    <dbReference type="NCBI Taxonomy" id="2518931"/>
    <lineage>
        <taxon>Bacteria</taxon>
        <taxon>Bacillati</taxon>
        <taxon>Bacillota</taxon>
        <taxon>Bacilli</taxon>
        <taxon>Bacillales</taxon>
        <taxon>Bacillaceae</taxon>
        <taxon>Lysinibacillus</taxon>
    </lineage>
</organism>
<evidence type="ECO:0000313" key="12">
    <source>
        <dbReference type="Proteomes" id="UP001065593"/>
    </source>
</evidence>
<evidence type="ECO:0000256" key="2">
    <source>
        <dbReference type="ARBA" id="ARBA00022553"/>
    </source>
</evidence>
<protein>
    <recommendedName>
        <fullName evidence="13">DNA-binding response regulator</fullName>
    </recommendedName>
</protein>
<evidence type="ECO:0000256" key="1">
    <source>
        <dbReference type="ARBA" id="ARBA00004496"/>
    </source>
</evidence>
<evidence type="ECO:0000256" key="3">
    <source>
        <dbReference type="ARBA" id="ARBA00023012"/>
    </source>
</evidence>
<evidence type="ECO:0000256" key="5">
    <source>
        <dbReference type="ARBA" id="ARBA00023125"/>
    </source>
</evidence>
<comment type="subcellular location">
    <subcellularLocation>
        <location evidence="1">Cytoplasm</location>
    </subcellularLocation>
</comment>
<proteinExistence type="predicted"/>
<keyword evidence="12" id="KW-1185">Reference proteome</keyword>
<name>A0ABQ5NPD2_9BACI</name>
<evidence type="ECO:0000256" key="7">
    <source>
        <dbReference type="PROSITE-ProRule" id="PRU00169"/>
    </source>
</evidence>
<evidence type="ECO:0000259" key="9">
    <source>
        <dbReference type="PROSITE" id="PS50110"/>
    </source>
</evidence>
<dbReference type="InterPro" id="IPR011006">
    <property type="entry name" value="CheY-like_superfamily"/>
</dbReference>
<accession>A0ABQ5NPD2</accession>
<feature type="domain" description="Response regulatory" evidence="9">
    <location>
        <begin position="6"/>
        <end position="120"/>
    </location>
</feature>
<dbReference type="InterPro" id="IPR001789">
    <property type="entry name" value="Sig_transdc_resp-reg_receiver"/>
</dbReference>
<keyword evidence="2 7" id="KW-0597">Phosphoprotein</keyword>
<dbReference type="CDD" id="cd00383">
    <property type="entry name" value="trans_reg_C"/>
    <property type="match status" value="1"/>
</dbReference>
<dbReference type="InterPro" id="IPR001867">
    <property type="entry name" value="OmpR/PhoB-type_DNA-bd"/>
</dbReference>
<evidence type="ECO:0000256" key="8">
    <source>
        <dbReference type="PROSITE-ProRule" id="PRU01091"/>
    </source>
</evidence>
<dbReference type="InterPro" id="IPR016032">
    <property type="entry name" value="Sig_transdc_resp-reg_C-effctor"/>
</dbReference>
<dbReference type="SUPFAM" id="SSF46894">
    <property type="entry name" value="C-terminal effector domain of the bipartite response regulators"/>
    <property type="match status" value="1"/>
</dbReference>